<dbReference type="Proteomes" id="UP000276133">
    <property type="component" value="Unassembled WGS sequence"/>
</dbReference>
<keyword evidence="1" id="KW-0812">Transmembrane</keyword>
<evidence type="ECO:0000313" key="3">
    <source>
        <dbReference type="Proteomes" id="UP000276133"/>
    </source>
</evidence>
<evidence type="ECO:0000256" key="1">
    <source>
        <dbReference type="SAM" id="Phobius"/>
    </source>
</evidence>
<dbReference type="EMBL" id="REGN01003315">
    <property type="protein sequence ID" value="RNA23300.1"/>
    <property type="molecule type" value="Genomic_DNA"/>
</dbReference>
<sequence>MFDLFTFNIDSFRSLTQIFEKNKKYGLGLDLRLLTFRQLWIHIESNFESRKQKYNTNYLRQKKFLIYFFVFFNRAGLPLINSNFLILIKQRQKCQKDNVAFREKAPNYIGEGAQSKNTKQFVPIPSTG</sequence>
<evidence type="ECO:0000313" key="2">
    <source>
        <dbReference type="EMBL" id="RNA23300.1"/>
    </source>
</evidence>
<keyword evidence="3" id="KW-1185">Reference proteome</keyword>
<proteinExistence type="predicted"/>
<accession>A0A3M7RIT3</accession>
<protein>
    <submittedName>
        <fullName evidence="2">Uncharacterized protein</fullName>
    </submittedName>
</protein>
<keyword evidence="1" id="KW-0472">Membrane</keyword>
<feature type="transmembrane region" description="Helical" evidence="1">
    <location>
        <begin position="64"/>
        <end position="88"/>
    </location>
</feature>
<keyword evidence="1" id="KW-1133">Transmembrane helix</keyword>
<organism evidence="2 3">
    <name type="scientific">Brachionus plicatilis</name>
    <name type="common">Marine rotifer</name>
    <name type="synonym">Brachionus muelleri</name>
    <dbReference type="NCBI Taxonomy" id="10195"/>
    <lineage>
        <taxon>Eukaryota</taxon>
        <taxon>Metazoa</taxon>
        <taxon>Spiralia</taxon>
        <taxon>Gnathifera</taxon>
        <taxon>Rotifera</taxon>
        <taxon>Eurotatoria</taxon>
        <taxon>Monogononta</taxon>
        <taxon>Pseudotrocha</taxon>
        <taxon>Ploima</taxon>
        <taxon>Brachionidae</taxon>
        <taxon>Brachionus</taxon>
    </lineage>
</organism>
<dbReference type="AlphaFoldDB" id="A0A3M7RIT3"/>
<reference evidence="2 3" key="1">
    <citation type="journal article" date="2018" name="Sci. Rep.">
        <title>Genomic signatures of local adaptation to the degree of environmental predictability in rotifers.</title>
        <authorList>
            <person name="Franch-Gras L."/>
            <person name="Hahn C."/>
            <person name="Garcia-Roger E.M."/>
            <person name="Carmona M.J."/>
            <person name="Serra M."/>
            <person name="Gomez A."/>
        </authorList>
    </citation>
    <scope>NUCLEOTIDE SEQUENCE [LARGE SCALE GENOMIC DNA]</scope>
    <source>
        <strain evidence="2">HYR1</strain>
    </source>
</reference>
<name>A0A3M7RIT3_BRAPC</name>
<comment type="caution">
    <text evidence="2">The sequence shown here is derived from an EMBL/GenBank/DDBJ whole genome shotgun (WGS) entry which is preliminary data.</text>
</comment>
<gene>
    <name evidence="2" type="ORF">BpHYR1_042403</name>
</gene>